<keyword evidence="4 6" id="KW-0472">Membrane</keyword>
<feature type="coiled-coil region" evidence="5">
    <location>
        <begin position="73"/>
        <end position="107"/>
    </location>
</feature>
<keyword evidence="2 6" id="KW-0812">Transmembrane</keyword>
<accession>A0A1T0CW41</accession>
<organism evidence="8 9">
    <name type="scientific">Moraxella porci DSM 25326</name>
    <dbReference type="NCBI Taxonomy" id="573983"/>
    <lineage>
        <taxon>Bacteria</taxon>
        <taxon>Pseudomonadati</taxon>
        <taxon>Pseudomonadota</taxon>
        <taxon>Gammaproteobacteria</taxon>
        <taxon>Moraxellales</taxon>
        <taxon>Moraxellaceae</taxon>
        <taxon>Moraxella</taxon>
    </lineage>
</organism>
<keyword evidence="3 6" id="KW-1133">Transmembrane helix</keyword>
<name>A0A1T0CW41_9GAMM</name>
<protein>
    <recommendedName>
        <fullName evidence="7">Lipopolysaccharide assembly protein A domain-containing protein</fullName>
    </recommendedName>
</protein>
<evidence type="ECO:0000256" key="6">
    <source>
        <dbReference type="SAM" id="Phobius"/>
    </source>
</evidence>
<sequence>MHIILIILLVLAFAYSLALVVLNNQAISVNLLFSNVANMSLGLILVATIFLGVLIGILLALLLFRVFQNKWEISRLKKENANVQAQLSEANLKLAQQAEHIRRIESQNQSDVVTLAETTSINHPVNPAHDTNPHRPL</sequence>
<dbReference type="AlphaFoldDB" id="A0A1T0CW41"/>
<dbReference type="InterPro" id="IPR010445">
    <property type="entry name" value="LapA_dom"/>
</dbReference>
<feature type="domain" description="Lipopolysaccharide assembly protein A" evidence="7">
    <location>
        <begin position="22"/>
        <end position="87"/>
    </location>
</feature>
<evidence type="ECO:0000256" key="3">
    <source>
        <dbReference type="ARBA" id="ARBA00022989"/>
    </source>
</evidence>
<dbReference type="Pfam" id="PF06305">
    <property type="entry name" value="LapA_dom"/>
    <property type="match status" value="1"/>
</dbReference>
<dbReference type="STRING" id="573983.B0681_01215"/>
<dbReference type="RefSeq" id="WP_078316922.1">
    <property type="nucleotide sequence ID" value="NZ_MUYV01000001.1"/>
</dbReference>
<keyword evidence="5" id="KW-0175">Coiled coil</keyword>
<keyword evidence="1" id="KW-1003">Cell membrane</keyword>
<evidence type="ECO:0000256" key="1">
    <source>
        <dbReference type="ARBA" id="ARBA00022475"/>
    </source>
</evidence>
<keyword evidence="9" id="KW-1185">Reference proteome</keyword>
<evidence type="ECO:0000256" key="4">
    <source>
        <dbReference type="ARBA" id="ARBA00023136"/>
    </source>
</evidence>
<dbReference type="EMBL" id="MUYV01000001">
    <property type="protein sequence ID" value="OOS26532.1"/>
    <property type="molecule type" value="Genomic_DNA"/>
</dbReference>
<evidence type="ECO:0000259" key="7">
    <source>
        <dbReference type="Pfam" id="PF06305"/>
    </source>
</evidence>
<gene>
    <name evidence="8" type="ORF">B0681_01215</name>
</gene>
<dbReference type="GO" id="GO:0005886">
    <property type="term" value="C:plasma membrane"/>
    <property type="evidence" value="ECO:0007669"/>
    <property type="project" value="InterPro"/>
</dbReference>
<dbReference type="Proteomes" id="UP000190683">
    <property type="component" value="Unassembled WGS sequence"/>
</dbReference>
<comment type="caution">
    <text evidence="8">The sequence shown here is derived from an EMBL/GenBank/DDBJ whole genome shotgun (WGS) entry which is preliminary data.</text>
</comment>
<evidence type="ECO:0000313" key="8">
    <source>
        <dbReference type="EMBL" id="OOS26532.1"/>
    </source>
</evidence>
<reference evidence="8 9" key="1">
    <citation type="submission" date="2017-02" db="EMBL/GenBank/DDBJ databases">
        <title>Draft genome sequence of Moraxella porci CCUG 54912T type strain.</title>
        <authorList>
            <person name="Salva-Serra F."/>
            <person name="Engstrom-Jakobsson H."/>
            <person name="Thorell K."/>
            <person name="Jaen-Luchoro D."/>
            <person name="Gonzales-Siles L."/>
            <person name="Karlsson R."/>
            <person name="Yazdan S."/>
            <person name="Boulund F."/>
            <person name="Johnning A."/>
            <person name="Engstrand L."/>
            <person name="Kristiansson E."/>
            <person name="Moore E."/>
        </authorList>
    </citation>
    <scope>NUCLEOTIDE SEQUENCE [LARGE SCALE GENOMIC DNA]</scope>
    <source>
        <strain evidence="8 9">CCUG 54912</strain>
    </source>
</reference>
<feature type="transmembrane region" description="Helical" evidence="6">
    <location>
        <begin position="42"/>
        <end position="67"/>
    </location>
</feature>
<proteinExistence type="predicted"/>
<evidence type="ECO:0000256" key="5">
    <source>
        <dbReference type="SAM" id="Coils"/>
    </source>
</evidence>
<evidence type="ECO:0000313" key="9">
    <source>
        <dbReference type="Proteomes" id="UP000190683"/>
    </source>
</evidence>
<evidence type="ECO:0000256" key="2">
    <source>
        <dbReference type="ARBA" id="ARBA00022692"/>
    </source>
</evidence>